<accession>A0ABX3SUK4</accession>
<dbReference type="EMBL" id="MVHV01000007">
    <property type="protein sequence ID" value="ORA83791.1"/>
    <property type="molecule type" value="Genomic_DNA"/>
</dbReference>
<gene>
    <name evidence="1" type="ORF">BST29_09745</name>
</gene>
<evidence type="ECO:0008006" key="3">
    <source>
        <dbReference type="Google" id="ProtNLM"/>
    </source>
</evidence>
<protein>
    <recommendedName>
        <fullName evidence="3">PE-PGRS family protein</fullName>
    </recommendedName>
</protein>
<proteinExistence type="predicted"/>
<reference evidence="1 2" key="1">
    <citation type="submission" date="2017-02" db="EMBL/GenBank/DDBJ databases">
        <title>The new phylogeny of genus Mycobacterium.</title>
        <authorList>
            <person name="Tortoli E."/>
            <person name="Trovato A."/>
            <person name="Cirillo D.M."/>
        </authorList>
    </citation>
    <scope>NUCLEOTIDE SEQUENCE [LARGE SCALE GENOMIC DNA]</scope>
    <source>
        <strain evidence="1 2">IP1130001</strain>
    </source>
</reference>
<name>A0ABX3SUK4_MYCMA</name>
<comment type="caution">
    <text evidence="1">The sequence shown here is derived from an EMBL/GenBank/DDBJ whole genome shotgun (WGS) entry which is preliminary data.</text>
</comment>
<sequence length="396" mass="41184">MVVELTARPHITAGVALASAAVLAAGPLAQHLPDLRLAQPLSQVKVSDIRLTDAADSVVDLFTGVESELAGLAGGAAATAVPADVVSSITGNVIVQTWNDAYNTVVTNLPQLANQWLADPFPVLQQIGDNWVGYANAYVLAYQRAGLAAANTFGPGGTAWQAITTANATLAAGGPNAVTNALNQFFIGVVENPFISIGEPLEGILRIPGNVLANVSNLYNWTVSAPSVLDPNLLTDLADDLTEKLPQLVSYGVGPSLGSALQAWNAGNPITAFTYLLNTPGAFVDTLLKGIQTNPRVAPRSGLLTLAINGWLEQLIHFGPTWGQQMAAPLAATPQQFVNTLTNGWSPMINSLSTQLTAMLQGLPSFVSNLPSMISNFGGALAGQIGLLIANLLKLL</sequence>
<evidence type="ECO:0000313" key="2">
    <source>
        <dbReference type="Proteomes" id="UP000243140"/>
    </source>
</evidence>
<keyword evidence="2" id="KW-1185">Reference proteome</keyword>
<dbReference type="Proteomes" id="UP000243140">
    <property type="component" value="Unassembled WGS sequence"/>
</dbReference>
<organism evidence="1 2">
    <name type="scientific">Mycobacterium malmoense</name>
    <dbReference type="NCBI Taxonomy" id="1780"/>
    <lineage>
        <taxon>Bacteria</taxon>
        <taxon>Bacillati</taxon>
        <taxon>Actinomycetota</taxon>
        <taxon>Actinomycetes</taxon>
        <taxon>Mycobacteriales</taxon>
        <taxon>Mycobacteriaceae</taxon>
        <taxon>Mycobacterium</taxon>
    </lineage>
</organism>
<evidence type="ECO:0000313" key="1">
    <source>
        <dbReference type="EMBL" id="ORA83791.1"/>
    </source>
</evidence>